<keyword evidence="3" id="KW-1185">Reference proteome</keyword>
<protein>
    <submittedName>
        <fullName evidence="2">Uncharacterized protein</fullName>
    </submittedName>
</protein>
<dbReference type="RefSeq" id="WP_375516544.1">
    <property type="nucleotide sequence ID" value="NZ_JBHILI010000001.1"/>
</dbReference>
<organism evidence="2 3">
    <name type="scientific">Leptospira wolffii</name>
    <dbReference type="NCBI Taxonomy" id="409998"/>
    <lineage>
        <taxon>Bacteria</taxon>
        <taxon>Pseudomonadati</taxon>
        <taxon>Spirochaetota</taxon>
        <taxon>Spirochaetia</taxon>
        <taxon>Leptospirales</taxon>
        <taxon>Leptospiraceae</taxon>
        <taxon>Leptospira</taxon>
    </lineage>
</organism>
<reference evidence="2 3" key="1">
    <citation type="submission" date="2024-09" db="EMBL/GenBank/DDBJ databases">
        <title>Taxonomic and Genotyping Characterization of Leptospira Strains isolated from Multiple Sources in Colombia highlights the importance of intermediate species.</title>
        <authorList>
            <person name="Torres Higuera L."/>
            <person name="Rojas Tapias D."/>
            <person name="Jimenez Velasquez S."/>
            <person name="Renjifo Ibanez C."/>
        </authorList>
    </citation>
    <scope>NUCLEOTIDE SEQUENCE [LARGE SCALE GENOMIC DNA]</scope>
    <source>
        <strain evidence="2 3">Lep080</strain>
    </source>
</reference>
<sequence>MPQLKYAKITIYFSIISLALAFALKEESDYKLKDLNDLRAENPWTGVLQFEGDQFSIGVVPGYRMIFDEDNCFKQIFRSYSRPIDLSKIENNVLLFNGKGREYTLSIDGRDILSTEKNVWKTWVISIPIDLAHKGASLISLTDHTEYCGGERRPFWPILLRKGSMLDVTQFHLITWLKNAICFIGLLSISTGLLYMRKTLGMLLFWSLIGEVFLEFIAFFLRLEALIDIGILEQDYIFKLFHMFGMWMDLLVLISLSSIFVVCRFRKLFLAGFLIILFIHGLLIFDLIQVGLSQDQKMMQLNGMLVSGLAIFILIRGELGALPILAGMGFRLSGVQVSEISDSLLTASLVLWLLLKNEISLNSQGEVTE</sequence>
<feature type="transmembrane region" description="Helical" evidence="1">
    <location>
        <begin position="244"/>
        <end position="262"/>
    </location>
</feature>
<dbReference type="EMBL" id="JBHILJ010000001">
    <property type="protein sequence ID" value="MFB5735383.1"/>
    <property type="molecule type" value="Genomic_DNA"/>
</dbReference>
<keyword evidence="1" id="KW-0472">Membrane</keyword>
<dbReference type="Proteomes" id="UP001580391">
    <property type="component" value="Unassembled WGS sequence"/>
</dbReference>
<feature type="transmembrane region" description="Helical" evidence="1">
    <location>
        <begin position="171"/>
        <end position="196"/>
    </location>
</feature>
<feature type="transmembrane region" description="Helical" evidence="1">
    <location>
        <begin position="268"/>
        <end position="292"/>
    </location>
</feature>
<name>A0ABV5BJA6_9LEPT</name>
<gene>
    <name evidence="2" type="ORF">ACE5IX_02620</name>
</gene>
<evidence type="ECO:0000256" key="1">
    <source>
        <dbReference type="SAM" id="Phobius"/>
    </source>
</evidence>
<comment type="caution">
    <text evidence="2">The sequence shown here is derived from an EMBL/GenBank/DDBJ whole genome shotgun (WGS) entry which is preliminary data.</text>
</comment>
<feature type="transmembrane region" description="Helical" evidence="1">
    <location>
        <begin position="6"/>
        <end position="24"/>
    </location>
</feature>
<keyword evidence="1" id="KW-1133">Transmembrane helix</keyword>
<proteinExistence type="predicted"/>
<evidence type="ECO:0000313" key="3">
    <source>
        <dbReference type="Proteomes" id="UP001580391"/>
    </source>
</evidence>
<feature type="transmembrane region" description="Helical" evidence="1">
    <location>
        <begin position="304"/>
        <end position="325"/>
    </location>
</feature>
<feature type="transmembrane region" description="Helical" evidence="1">
    <location>
        <begin position="202"/>
        <end position="223"/>
    </location>
</feature>
<keyword evidence="1" id="KW-0812">Transmembrane</keyword>
<evidence type="ECO:0000313" key="2">
    <source>
        <dbReference type="EMBL" id="MFB5735383.1"/>
    </source>
</evidence>
<accession>A0ABV5BJA6</accession>